<dbReference type="GO" id="GO:0004803">
    <property type="term" value="F:transposase activity"/>
    <property type="evidence" value="ECO:0007669"/>
    <property type="project" value="InterPro"/>
</dbReference>
<dbReference type="GO" id="GO:0003677">
    <property type="term" value="F:DNA binding"/>
    <property type="evidence" value="ECO:0007669"/>
    <property type="project" value="InterPro"/>
</dbReference>
<reference evidence="2" key="2">
    <citation type="submission" date="2020-09" db="EMBL/GenBank/DDBJ databases">
        <authorList>
            <person name="Sun Q."/>
            <person name="Zhou Y."/>
        </authorList>
    </citation>
    <scope>NUCLEOTIDE SEQUENCE</scope>
    <source>
        <strain evidence="2">CGMCC 1.15958</strain>
    </source>
</reference>
<feature type="domain" description="Transposase IS200-like" evidence="1">
    <location>
        <begin position="6"/>
        <end position="119"/>
    </location>
</feature>
<dbReference type="SUPFAM" id="SSF143422">
    <property type="entry name" value="Transposase IS200-like"/>
    <property type="match status" value="1"/>
</dbReference>
<protein>
    <submittedName>
        <fullName evidence="2">Transposase</fullName>
    </submittedName>
</protein>
<proteinExistence type="predicted"/>
<dbReference type="AlphaFoldDB" id="A0A916ZA79"/>
<dbReference type="Proteomes" id="UP000609064">
    <property type="component" value="Unassembled WGS sequence"/>
</dbReference>
<comment type="caution">
    <text evidence="2">The sequence shown here is derived from an EMBL/GenBank/DDBJ whole genome shotgun (WGS) entry which is preliminary data.</text>
</comment>
<dbReference type="PANTHER" id="PTHR33360:SF2">
    <property type="entry name" value="TRANSPOSASE FOR INSERTION SEQUENCE ELEMENT IS200"/>
    <property type="match status" value="1"/>
</dbReference>
<dbReference type="PANTHER" id="PTHR33360">
    <property type="entry name" value="TRANSPOSASE FOR INSERTION SEQUENCE ELEMENT IS200"/>
    <property type="match status" value="1"/>
</dbReference>
<evidence type="ECO:0000259" key="1">
    <source>
        <dbReference type="SMART" id="SM01321"/>
    </source>
</evidence>
<evidence type="ECO:0000313" key="2">
    <source>
        <dbReference type="EMBL" id="GGD84045.1"/>
    </source>
</evidence>
<dbReference type="EMBL" id="BMKK01000026">
    <property type="protein sequence ID" value="GGD84045.1"/>
    <property type="molecule type" value="Genomic_DNA"/>
</dbReference>
<dbReference type="NCBIfam" id="NF033573">
    <property type="entry name" value="transpos_IS200"/>
    <property type="match status" value="1"/>
</dbReference>
<dbReference type="InterPro" id="IPR002686">
    <property type="entry name" value="Transposase_17"/>
</dbReference>
<sequence>MPQSLAYNYIHFVTSTKNRQNLILPHIQDKLYGYIGGICKTLESPALQIGGIEDHIHILTVLSKKISLVTFAEEVKKGSSKWMKLQGEEFENFYWQGGYGAFSVNPKETEIVKRYIQNQKEHHSKKTFQDEYRAFLEQYNVPYDERYVWD</sequence>
<reference evidence="2" key="1">
    <citation type="journal article" date="2014" name="Int. J. Syst. Evol. Microbiol.">
        <title>Complete genome sequence of Corynebacterium casei LMG S-19264T (=DSM 44701T), isolated from a smear-ripened cheese.</title>
        <authorList>
            <consortium name="US DOE Joint Genome Institute (JGI-PGF)"/>
            <person name="Walter F."/>
            <person name="Albersmeier A."/>
            <person name="Kalinowski J."/>
            <person name="Ruckert C."/>
        </authorList>
    </citation>
    <scope>NUCLEOTIDE SEQUENCE</scope>
    <source>
        <strain evidence="2">CGMCC 1.15958</strain>
    </source>
</reference>
<gene>
    <name evidence="2" type="ORF">GCM10011514_55040</name>
</gene>
<name>A0A916ZA79_9BACT</name>
<accession>A0A916ZA79</accession>
<keyword evidence="3" id="KW-1185">Reference proteome</keyword>
<dbReference type="Pfam" id="PF01797">
    <property type="entry name" value="Y1_Tnp"/>
    <property type="match status" value="1"/>
</dbReference>
<dbReference type="GO" id="GO:0006313">
    <property type="term" value="P:DNA transposition"/>
    <property type="evidence" value="ECO:0007669"/>
    <property type="project" value="InterPro"/>
</dbReference>
<dbReference type="SMART" id="SM01321">
    <property type="entry name" value="Y1_Tnp"/>
    <property type="match status" value="1"/>
</dbReference>
<evidence type="ECO:0000313" key="3">
    <source>
        <dbReference type="Proteomes" id="UP000609064"/>
    </source>
</evidence>
<organism evidence="2 3">
    <name type="scientific">Emticicia aquatilis</name>
    <dbReference type="NCBI Taxonomy" id="1537369"/>
    <lineage>
        <taxon>Bacteria</taxon>
        <taxon>Pseudomonadati</taxon>
        <taxon>Bacteroidota</taxon>
        <taxon>Cytophagia</taxon>
        <taxon>Cytophagales</taxon>
        <taxon>Leadbetterellaceae</taxon>
        <taxon>Emticicia</taxon>
    </lineage>
</organism>
<dbReference type="RefSeq" id="WP_188771665.1">
    <property type="nucleotide sequence ID" value="NZ_BMKK01000026.1"/>
</dbReference>
<dbReference type="Gene3D" id="3.30.70.1290">
    <property type="entry name" value="Transposase IS200-like"/>
    <property type="match status" value="1"/>
</dbReference>
<dbReference type="InterPro" id="IPR036515">
    <property type="entry name" value="Transposase_17_sf"/>
</dbReference>